<evidence type="ECO:0000313" key="4">
    <source>
        <dbReference type="EMBL" id="TCT06668.1"/>
    </source>
</evidence>
<dbReference type="AlphaFoldDB" id="A0A4V2UYA9"/>
<name>A0A4V2UYA9_9HYPH</name>
<evidence type="ECO:0000256" key="1">
    <source>
        <dbReference type="SAM" id="Coils"/>
    </source>
</evidence>
<evidence type="ECO:0000256" key="2">
    <source>
        <dbReference type="SAM" id="Phobius"/>
    </source>
</evidence>
<feature type="coiled-coil region" evidence="1">
    <location>
        <begin position="147"/>
        <end position="174"/>
    </location>
</feature>
<dbReference type="InterPro" id="IPR036890">
    <property type="entry name" value="HATPase_C_sf"/>
</dbReference>
<evidence type="ECO:0000259" key="3">
    <source>
        <dbReference type="Pfam" id="PF06580"/>
    </source>
</evidence>
<gene>
    <name evidence="4" type="ORF">EDC64_102147</name>
</gene>
<evidence type="ECO:0000313" key="5">
    <source>
        <dbReference type="Proteomes" id="UP000294664"/>
    </source>
</evidence>
<feature type="transmembrane region" description="Helical" evidence="2">
    <location>
        <begin position="48"/>
        <end position="70"/>
    </location>
</feature>
<dbReference type="GO" id="GO:0016020">
    <property type="term" value="C:membrane"/>
    <property type="evidence" value="ECO:0007669"/>
    <property type="project" value="InterPro"/>
</dbReference>
<dbReference type="Pfam" id="PF06580">
    <property type="entry name" value="His_kinase"/>
    <property type="match status" value="1"/>
</dbReference>
<dbReference type="InterPro" id="IPR010559">
    <property type="entry name" value="Sig_transdc_His_kin_internal"/>
</dbReference>
<dbReference type="InterPro" id="IPR050640">
    <property type="entry name" value="Bact_2-comp_sensor_kinase"/>
</dbReference>
<dbReference type="PANTHER" id="PTHR34220:SF7">
    <property type="entry name" value="SENSOR HISTIDINE KINASE YPDA"/>
    <property type="match status" value="1"/>
</dbReference>
<protein>
    <submittedName>
        <fullName evidence="4">Histidine kinase</fullName>
    </submittedName>
</protein>
<feature type="transmembrane region" description="Helical" evidence="2">
    <location>
        <begin position="82"/>
        <end position="105"/>
    </location>
</feature>
<organism evidence="4 5">
    <name type="scientific">Aquabacter spiritensis</name>
    <dbReference type="NCBI Taxonomy" id="933073"/>
    <lineage>
        <taxon>Bacteria</taxon>
        <taxon>Pseudomonadati</taxon>
        <taxon>Pseudomonadota</taxon>
        <taxon>Alphaproteobacteria</taxon>
        <taxon>Hyphomicrobiales</taxon>
        <taxon>Xanthobacteraceae</taxon>
        <taxon>Aquabacter</taxon>
    </lineage>
</organism>
<keyword evidence="4" id="KW-0418">Kinase</keyword>
<feature type="transmembrane region" description="Helical" evidence="2">
    <location>
        <begin position="126"/>
        <end position="143"/>
    </location>
</feature>
<dbReference type="Gene3D" id="3.30.565.10">
    <property type="entry name" value="Histidine kinase-like ATPase, C-terminal domain"/>
    <property type="match status" value="1"/>
</dbReference>
<proteinExistence type="predicted"/>
<keyword evidence="5" id="KW-1185">Reference proteome</keyword>
<reference evidence="4 5" key="1">
    <citation type="submission" date="2019-03" db="EMBL/GenBank/DDBJ databases">
        <title>Genomic Encyclopedia of Type Strains, Phase IV (KMG-IV): sequencing the most valuable type-strain genomes for metagenomic binning, comparative biology and taxonomic classification.</title>
        <authorList>
            <person name="Goeker M."/>
        </authorList>
    </citation>
    <scope>NUCLEOTIDE SEQUENCE [LARGE SCALE GENOMIC DNA]</scope>
    <source>
        <strain evidence="4 5">DSM 9035</strain>
    </source>
</reference>
<keyword evidence="2" id="KW-0472">Membrane</keyword>
<dbReference type="OrthoDB" id="9767435at2"/>
<dbReference type="PANTHER" id="PTHR34220">
    <property type="entry name" value="SENSOR HISTIDINE KINASE YPDA"/>
    <property type="match status" value="1"/>
</dbReference>
<feature type="transmembrane region" description="Helical" evidence="2">
    <location>
        <begin position="20"/>
        <end position="36"/>
    </location>
</feature>
<dbReference type="GO" id="GO:0000155">
    <property type="term" value="F:phosphorelay sensor kinase activity"/>
    <property type="evidence" value="ECO:0007669"/>
    <property type="project" value="InterPro"/>
</dbReference>
<comment type="caution">
    <text evidence="4">The sequence shown here is derived from an EMBL/GenBank/DDBJ whole genome shotgun (WGS) entry which is preliminary data.</text>
</comment>
<keyword evidence="1" id="KW-0175">Coiled coil</keyword>
<sequence length="367" mass="40612">MLMRWKEEVVARWSALPLFWRAQIIGWSLFGIIDVVNRQLAYRDIDIALLLTIAVYPVLIALSGVLRWLYARLIPDNRITAYAVATIFIVSGSAAAIVIAIAAAFRSLTGWSIPQWGQLEQVGIPLIHYTFVLSAWSIGYFWICTTVERESETRRALAAEAEALRTEIQHLRLQLDPHFLFNALNGVAEEIPEHPKAALAMMRDLTDYLRHSLAGIDRPVVPIEAEVASLAAYLRIQEARFGKKLRTRLRLDPAAAGRPIANFLLQPLVENAVKHGARAHGLEVEVEITVVADALTVKIANTGSLDATVTRRRGRGIGLQNVRRRLDVHYPGRHSFALRETSGRGGTADADRVVATLVLEGPPCSGS</sequence>
<keyword evidence="2" id="KW-1133">Transmembrane helix</keyword>
<dbReference type="SUPFAM" id="SSF55874">
    <property type="entry name" value="ATPase domain of HSP90 chaperone/DNA topoisomerase II/histidine kinase"/>
    <property type="match status" value="1"/>
</dbReference>
<dbReference type="EMBL" id="SMAI01000002">
    <property type="protein sequence ID" value="TCT06668.1"/>
    <property type="molecule type" value="Genomic_DNA"/>
</dbReference>
<dbReference type="Proteomes" id="UP000294664">
    <property type="component" value="Unassembled WGS sequence"/>
</dbReference>
<feature type="domain" description="Signal transduction histidine kinase internal region" evidence="3">
    <location>
        <begin position="167"/>
        <end position="245"/>
    </location>
</feature>
<dbReference type="RefSeq" id="WP_132030150.1">
    <property type="nucleotide sequence ID" value="NZ_SMAI01000002.1"/>
</dbReference>
<accession>A0A4V2UYA9</accession>
<keyword evidence="4" id="KW-0808">Transferase</keyword>
<keyword evidence="2" id="KW-0812">Transmembrane</keyword>